<evidence type="ECO:0000256" key="5">
    <source>
        <dbReference type="ARBA" id="ARBA00023157"/>
    </source>
</evidence>
<proteinExistence type="inferred from homology"/>
<reference evidence="8 9" key="1">
    <citation type="journal article" date="2023" name="Sci. Data">
        <title>Genome assembly of the Korean intertidal mud-creeper Batillaria attramentaria.</title>
        <authorList>
            <person name="Patra A.K."/>
            <person name="Ho P.T."/>
            <person name="Jun S."/>
            <person name="Lee S.J."/>
            <person name="Kim Y."/>
            <person name="Won Y.J."/>
        </authorList>
    </citation>
    <scope>NUCLEOTIDE SEQUENCE [LARGE SCALE GENOMIC DNA]</scope>
    <source>
        <strain evidence="8">Wonlab-2016</strain>
    </source>
</reference>
<feature type="chain" id="PRO_5044815298" description="MD-2-related lipid-recognition domain-containing protein" evidence="6">
    <location>
        <begin position="17"/>
        <end position="144"/>
    </location>
</feature>
<dbReference type="FunFam" id="2.60.40.770:FF:000001">
    <property type="entry name" value="NPC intracellular cholesterol transporter 2"/>
    <property type="match status" value="1"/>
</dbReference>
<dbReference type="PANTHER" id="PTHR11306">
    <property type="entry name" value="NIEMANN PICK TYPE C2 PROTEIN NPC2-RELATED"/>
    <property type="match status" value="1"/>
</dbReference>
<evidence type="ECO:0000256" key="1">
    <source>
        <dbReference type="ARBA" id="ARBA00004613"/>
    </source>
</evidence>
<dbReference type="InterPro" id="IPR014756">
    <property type="entry name" value="Ig_E-set"/>
</dbReference>
<organism evidence="8 9">
    <name type="scientific">Batillaria attramentaria</name>
    <dbReference type="NCBI Taxonomy" id="370345"/>
    <lineage>
        <taxon>Eukaryota</taxon>
        <taxon>Metazoa</taxon>
        <taxon>Spiralia</taxon>
        <taxon>Lophotrochozoa</taxon>
        <taxon>Mollusca</taxon>
        <taxon>Gastropoda</taxon>
        <taxon>Caenogastropoda</taxon>
        <taxon>Sorbeoconcha</taxon>
        <taxon>Cerithioidea</taxon>
        <taxon>Batillariidae</taxon>
        <taxon>Batillaria</taxon>
    </lineage>
</organism>
<keyword evidence="3" id="KW-0964">Secreted</keyword>
<dbReference type="PANTHER" id="PTHR11306:SF68">
    <property type="entry name" value="NPC INTRACELLULAR CHOLESTEROL TRANSPORTER 2"/>
    <property type="match status" value="1"/>
</dbReference>
<comment type="caution">
    <text evidence="8">The sequence shown here is derived from an EMBL/GenBank/DDBJ whole genome shotgun (WGS) entry which is preliminary data.</text>
</comment>
<protein>
    <recommendedName>
        <fullName evidence="7">MD-2-related lipid-recognition domain-containing protein</fullName>
    </recommendedName>
</protein>
<feature type="domain" description="MD-2-related lipid-recognition" evidence="7">
    <location>
        <begin position="21"/>
        <end position="139"/>
    </location>
</feature>
<dbReference type="Gene3D" id="2.60.40.770">
    <property type="match status" value="1"/>
</dbReference>
<comment type="similarity">
    <text evidence="2">Belongs to the NPC2 family.</text>
</comment>
<dbReference type="Proteomes" id="UP001519460">
    <property type="component" value="Unassembled WGS sequence"/>
</dbReference>
<keyword evidence="4 6" id="KW-0732">Signal</keyword>
<dbReference type="InterPro" id="IPR039670">
    <property type="entry name" value="NPC2-like"/>
</dbReference>
<evidence type="ECO:0000313" key="9">
    <source>
        <dbReference type="Proteomes" id="UP001519460"/>
    </source>
</evidence>
<keyword evidence="9" id="KW-1185">Reference proteome</keyword>
<dbReference type="SUPFAM" id="SSF81296">
    <property type="entry name" value="E set domains"/>
    <property type="match status" value="1"/>
</dbReference>
<keyword evidence="5" id="KW-1015">Disulfide bond</keyword>
<evidence type="ECO:0000256" key="3">
    <source>
        <dbReference type="ARBA" id="ARBA00022525"/>
    </source>
</evidence>
<dbReference type="InterPro" id="IPR003172">
    <property type="entry name" value="ML_dom"/>
</dbReference>
<feature type="signal peptide" evidence="6">
    <location>
        <begin position="1"/>
        <end position="16"/>
    </location>
</feature>
<sequence length="144" mass="15474">MLKVVIAVTLVCFVAADIVNFKDCGSTGKINSVDVTPCPSEPCQFPRNKNISVTLNFTANGQITAAKTYVYGYILGAKVPFPVPADACQDMTCPISSGTNVIYKNVVFVKPVYPLVTVVVQWEIHDQASGKVVCFNVPAEIVNS</sequence>
<evidence type="ECO:0000256" key="2">
    <source>
        <dbReference type="ARBA" id="ARBA00006370"/>
    </source>
</evidence>
<comment type="subcellular location">
    <subcellularLocation>
        <location evidence="1">Secreted</location>
    </subcellularLocation>
</comment>
<dbReference type="EMBL" id="JACVVK020000104">
    <property type="protein sequence ID" value="KAK7492355.1"/>
    <property type="molecule type" value="Genomic_DNA"/>
</dbReference>
<evidence type="ECO:0000256" key="6">
    <source>
        <dbReference type="SAM" id="SignalP"/>
    </source>
</evidence>
<dbReference type="GO" id="GO:0005576">
    <property type="term" value="C:extracellular region"/>
    <property type="evidence" value="ECO:0007669"/>
    <property type="project" value="UniProtKB-SubCell"/>
</dbReference>
<evidence type="ECO:0000313" key="8">
    <source>
        <dbReference type="EMBL" id="KAK7492355.1"/>
    </source>
</evidence>
<dbReference type="SMART" id="SM00737">
    <property type="entry name" value="ML"/>
    <property type="match status" value="1"/>
</dbReference>
<evidence type="ECO:0000256" key="4">
    <source>
        <dbReference type="ARBA" id="ARBA00022729"/>
    </source>
</evidence>
<evidence type="ECO:0000259" key="7">
    <source>
        <dbReference type="SMART" id="SM00737"/>
    </source>
</evidence>
<dbReference type="Pfam" id="PF02221">
    <property type="entry name" value="E1_DerP2_DerF2"/>
    <property type="match status" value="1"/>
</dbReference>
<dbReference type="InterPro" id="IPR033916">
    <property type="entry name" value="ML_Npc2-like"/>
</dbReference>
<name>A0ABD0KZS5_9CAEN</name>
<dbReference type="CDD" id="cd00916">
    <property type="entry name" value="Npc2_like"/>
    <property type="match status" value="1"/>
</dbReference>
<dbReference type="AlphaFoldDB" id="A0ABD0KZS5"/>
<accession>A0ABD0KZS5</accession>
<gene>
    <name evidence="8" type="ORF">BaRGS_00016452</name>
</gene>